<dbReference type="CDD" id="cd01293">
    <property type="entry name" value="Bact_CD"/>
    <property type="match status" value="1"/>
</dbReference>
<organism evidence="2 3">
    <name type="scientific">Thalassobacterium sedimentorum</name>
    <dbReference type="NCBI Taxonomy" id="3041258"/>
    <lineage>
        <taxon>Bacteria</taxon>
        <taxon>Pseudomonadati</taxon>
        <taxon>Verrucomicrobiota</taxon>
        <taxon>Opitutia</taxon>
        <taxon>Puniceicoccales</taxon>
        <taxon>Coraliomargaritaceae</taxon>
        <taxon>Thalassobacterium</taxon>
    </lineage>
</organism>
<feature type="domain" description="Amidohydrolase 3" evidence="1">
    <location>
        <begin position="194"/>
        <end position="395"/>
    </location>
</feature>
<dbReference type="NCBIfam" id="NF005759">
    <property type="entry name" value="PRK07583.1"/>
    <property type="match status" value="1"/>
</dbReference>
<dbReference type="InterPro" id="IPR052349">
    <property type="entry name" value="Metallo-hydrolase_Enzymes"/>
</dbReference>
<dbReference type="Pfam" id="PF07969">
    <property type="entry name" value="Amidohydro_3"/>
    <property type="match status" value="1"/>
</dbReference>
<protein>
    <submittedName>
        <fullName evidence="2">Cytosine deaminase</fullName>
        <ecNumber evidence="2">3.5.4.1</ecNumber>
    </submittedName>
</protein>
<dbReference type="EC" id="3.5.4.1" evidence="2"/>
<dbReference type="PANTHER" id="PTHR32027">
    <property type="entry name" value="CYTOSINE DEAMINASE"/>
    <property type="match status" value="1"/>
</dbReference>
<dbReference type="Gene3D" id="3.20.20.140">
    <property type="entry name" value="Metal-dependent hydrolases"/>
    <property type="match status" value="1"/>
</dbReference>
<evidence type="ECO:0000313" key="2">
    <source>
        <dbReference type="EMBL" id="MDQ8193408.1"/>
    </source>
</evidence>
<dbReference type="InterPro" id="IPR013108">
    <property type="entry name" value="Amidohydro_3"/>
</dbReference>
<dbReference type="GO" id="GO:0004131">
    <property type="term" value="F:cytosine deaminase activity"/>
    <property type="evidence" value="ECO:0007669"/>
    <property type="project" value="UniProtKB-EC"/>
</dbReference>
<accession>A0ABU1AF84</accession>
<dbReference type="InterPro" id="IPR011059">
    <property type="entry name" value="Metal-dep_hydrolase_composite"/>
</dbReference>
<dbReference type="EMBL" id="JARXIC010000003">
    <property type="protein sequence ID" value="MDQ8193408.1"/>
    <property type="molecule type" value="Genomic_DNA"/>
</dbReference>
<dbReference type="SUPFAM" id="SSF51338">
    <property type="entry name" value="Composite domain of metallo-dependent hydrolases"/>
    <property type="match status" value="1"/>
</dbReference>
<name>A0ABU1AF84_9BACT</name>
<dbReference type="InterPro" id="IPR032466">
    <property type="entry name" value="Metal_Hydrolase"/>
</dbReference>
<dbReference type="Proteomes" id="UP001243717">
    <property type="component" value="Unassembled WGS sequence"/>
</dbReference>
<evidence type="ECO:0000259" key="1">
    <source>
        <dbReference type="Pfam" id="PF07969"/>
    </source>
</evidence>
<keyword evidence="2" id="KW-0378">Hydrolase</keyword>
<dbReference type="SUPFAM" id="SSF51556">
    <property type="entry name" value="Metallo-dependent hydrolases"/>
    <property type="match status" value="1"/>
</dbReference>
<reference evidence="2 3" key="1">
    <citation type="submission" date="2023-04" db="EMBL/GenBank/DDBJ databases">
        <title>A novel bacteria isolated from coastal sediment.</title>
        <authorList>
            <person name="Liu X.-J."/>
            <person name="Du Z.-J."/>
        </authorList>
    </citation>
    <scope>NUCLEOTIDE SEQUENCE [LARGE SCALE GENOMIC DNA]</scope>
    <source>
        <strain evidence="2 3">SDUM461004</strain>
    </source>
</reference>
<sequence>MTEIILKNARIPRSLSPFPQGESVLVDCDIRMQDGLITAVDPAGSGHASEAASVNDLQGRIVMPGFLDAHVHIDKAFTWARAPNVRGEFWDAIELLSKDKENWTAEDLYRRGTFALRCAEAHGSVALRTHVDTGLDWGEVSHDAMQTLREEWAGRIDLQTVSLCGIESYLEPAGRRIAEWTLKHPNALLGGMPQMNPDLDKQLRYFFDLAAEMGVGVDLHVDENGNAEAECLRHIAQIVLEKEFPYPVTCGHVCSLAVQDAERAASTIDLVREAGVQIISLPLCNLYLQGRPTETGHRGTPRWRGVTLLHELHDAGVTTACASDNVRDAFYAWGDFDMFEVFTQSIRIAHLDTKPAAACAMVTSGPAAIMGLSQYGKIAVGMDARMVAFAAKSFNELLSRPNQTRELIGYHSDASSVPAYDEL</sequence>
<proteinExistence type="predicted"/>
<dbReference type="RefSeq" id="WP_308983905.1">
    <property type="nucleotide sequence ID" value="NZ_JARXIC010000003.1"/>
</dbReference>
<comment type="caution">
    <text evidence="2">The sequence shown here is derived from an EMBL/GenBank/DDBJ whole genome shotgun (WGS) entry which is preliminary data.</text>
</comment>
<gene>
    <name evidence="2" type="ORF">QEH59_03165</name>
</gene>
<dbReference type="Gene3D" id="2.30.40.10">
    <property type="entry name" value="Urease, subunit C, domain 1"/>
    <property type="match status" value="1"/>
</dbReference>
<dbReference type="PANTHER" id="PTHR32027:SF0">
    <property type="entry name" value="CYTOSINE DEAMINASE"/>
    <property type="match status" value="1"/>
</dbReference>
<evidence type="ECO:0000313" key="3">
    <source>
        <dbReference type="Proteomes" id="UP001243717"/>
    </source>
</evidence>
<keyword evidence="3" id="KW-1185">Reference proteome</keyword>